<name>A0A1Z5I9L0_9LACO</name>
<evidence type="ECO:0000313" key="3">
    <source>
        <dbReference type="Proteomes" id="UP000198374"/>
    </source>
</evidence>
<gene>
    <name evidence="2" type="ORF">IWT30_00431</name>
</gene>
<dbReference type="InterPro" id="IPR015947">
    <property type="entry name" value="PUA-like_sf"/>
</dbReference>
<accession>A0A1Z5I9L0</accession>
<evidence type="ECO:0000259" key="1">
    <source>
        <dbReference type="SMART" id="SM01022"/>
    </source>
</evidence>
<dbReference type="Gene3D" id="2.30.130.30">
    <property type="entry name" value="Hypothetical protein"/>
    <property type="match status" value="1"/>
</dbReference>
<evidence type="ECO:0000313" key="2">
    <source>
        <dbReference type="EMBL" id="GAW98486.1"/>
    </source>
</evidence>
<dbReference type="SMART" id="SM01022">
    <property type="entry name" value="ASCH"/>
    <property type="match status" value="1"/>
</dbReference>
<organism evidence="2 3">
    <name type="scientific">Secundilactobacillus mixtipabuli</name>
    <dbReference type="NCBI Taxonomy" id="1435342"/>
    <lineage>
        <taxon>Bacteria</taxon>
        <taxon>Bacillati</taxon>
        <taxon>Bacillota</taxon>
        <taxon>Bacilli</taxon>
        <taxon>Lactobacillales</taxon>
        <taxon>Lactobacillaceae</taxon>
        <taxon>Secundilactobacillus</taxon>
    </lineage>
</organism>
<feature type="domain" description="ASCH" evidence="1">
    <location>
        <begin position="4"/>
        <end position="93"/>
    </location>
</feature>
<dbReference type="OrthoDB" id="359066at2"/>
<proteinExistence type="predicted"/>
<sequence length="127" mass="14581">MKALSLRADYAWDVLAGDKTVEYRSWSTKYRGDLLICATAQKIPETIPGHAIVVVRVKDVKKLGDRQYAWLLDHVRAIEPFPVKGRQRLFNVDDSLIKYHPEVDDENHPSHADAEAFANQYLVPLMY</sequence>
<protein>
    <recommendedName>
        <fullName evidence="1">ASCH domain-containing protein</fullName>
    </recommendedName>
</protein>
<dbReference type="EMBL" id="BCMF01000002">
    <property type="protein sequence ID" value="GAW98486.1"/>
    <property type="molecule type" value="Genomic_DNA"/>
</dbReference>
<keyword evidence="3" id="KW-1185">Reference proteome</keyword>
<dbReference type="Pfam" id="PF04266">
    <property type="entry name" value="ASCH"/>
    <property type="match status" value="1"/>
</dbReference>
<dbReference type="SUPFAM" id="SSF88697">
    <property type="entry name" value="PUA domain-like"/>
    <property type="match status" value="1"/>
</dbReference>
<dbReference type="Proteomes" id="UP000198374">
    <property type="component" value="Unassembled WGS sequence"/>
</dbReference>
<comment type="caution">
    <text evidence="2">The sequence shown here is derived from an EMBL/GenBank/DDBJ whole genome shotgun (WGS) entry which is preliminary data.</text>
</comment>
<dbReference type="RefSeq" id="WP_089108308.1">
    <property type="nucleotide sequence ID" value="NZ_BCMF01000002.1"/>
</dbReference>
<dbReference type="InterPro" id="IPR007374">
    <property type="entry name" value="ASCH_domain"/>
</dbReference>
<reference evidence="2 3" key="1">
    <citation type="submission" date="2015-11" db="EMBL/GenBank/DDBJ databases">
        <title>Draft genome sequences of new species of the genus Lactobacillus isolated from orchardgrass silage.</title>
        <authorList>
            <person name="Tohno M."/>
            <person name="Tanizawa Y."/>
            <person name="Arita M."/>
        </authorList>
    </citation>
    <scope>NUCLEOTIDE SEQUENCE [LARGE SCALE GENOMIC DNA]</scope>
    <source>
        <strain evidence="2 3">IWT30</strain>
    </source>
</reference>
<dbReference type="AlphaFoldDB" id="A0A1Z5I9L0"/>